<feature type="compositionally biased region" description="Polar residues" evidence="1">
    <location>
        <begin position="514"/>
        <end position="528"/>
    </location>
</feature>
<feature type="compositionally biased region" description="Low complexity" evidence="1">
    <location>
        <begin position="144"/>
        <end position="164"/>
    </location>
</feature>
<protein>
    <submittedName>
        <fullName evidence="3">Uncharacterized protein</fullName>
    </submittedName>
</protein>
<sequence length="2193" mass="233962">MASASTATATGAESSNISRKPSRLVARSNTLHRLPHSHSGSGAGLWLANSPTSETPDTPTSHVDRLAQSTDSQGAASFPQQQQEATQSGQAKKVYHFSAELARASFGGRPLTLGGGSRDFDPVYANKQATAPSDDDGDVDLDLSFDYISRFDRSSSSSDQQDSSGPAFDSSAERHMAPPTSHFSPDDTPKSLEASESLDAQPATPPKSALSAASSPANTSPCSTGLGATPSPNSKAIRSMRADAVWDKRRKAPPATLALTPGSEAKRQRQLAMQKAQSQRTKAAESAGALLSLSTQAGPSVERRPVSQELVGASIFSPITPATDSVAFRSNAVTSHASEEPLSLTPLSATRRGAAVRRVLQQQDGSVASASTPGSHASTPDSAAIRRAASTSTARVMAKQSSDALRRTPTATAAHSPSYASHATPVQTRRPRSQSNRSFRASASLASLGPPPFPPPNEPLPSPALSPSFQEHSLPSTSAYHTANDANSTLSKAGRTRPSASSIDFSEAARSLRSRTTQTGRSSLDSFRTANSDGLAVTASSHSIHDGRRWASDEGAQPLPPLPPLQRYEALFPGQNDWTTAPPSQSVGAVTSANTASTLSSVPMAFSNTVGSTATTAMTWSMSDQSTPSTLQSPFTPFTPMFSDMMPGTATTSKTQFTGITRPSISSEMPRTGDAHSKTVVQTEVSSLGGAGATLKEASTEEQEQGRGNRNTEQWILTQRQRKALLQQEELASQERLLDADQQAMRLSIRADERISRVVPSVKLPPTTTEDDFAEARSRQDSRSTDTTDDEHHAKVRQTLVISTVSTPDESVDPFHFVSGQPSLMPTSARAMERAASHNAVESCSAKAAVPMTRNCSGTTGPWAQSPLLLNFNLQGPGKAQAQAQDSAASPALTTIIHSAEATPQIDGALDGERYSEAAHHQAVQGLGLDIDYPSTHAGSTRDTGKGFAPITTDLLRKASRYMDQHAHDAVSPHLSIQMSPDADALHRTRPESKEALLTRGSRHEELNKGLGFDLVGGPSPLLPNDCRSPRTVSGQEVGSSGPGGLTALVNGPLHSDITVHRAQVTDRTVHPSRSIASSISAFVYNATPAPTAAETDASKHLDVPTKPKTGSIGWRRSARRSRDTPAQTLEHGMRPDRHLATDSADVKFVNIDLDDGGLETEVSLGRDDANKSGDSAKAGQWVSKLWSAVASPRRTSFNLGAAPGDRSVDLELANSSAGEQSRDQEQAPAPPAKSERTASRGSFRPLSLVEKRRSSGRYQLEAARQRFRSPPPGEDDEVAEKDARAVALRLLAGSPRIPPSVEEGVPAEDSSKQSIDRADLSAEEREKERIEALKKLRRMSAVERQKKRSSGIGYITSAGSPRLSYITDKRKDAEEAQGADAAVRHGGLSRVASLNKTNKRMSLTVFGGKERATTGEAAGAPERGWLDAMRSPRVAESPSGFTPHMTFDPQDWGAGSGSQQQQQQHHHQQLYGQNQAPAGPSSANHIPLMLSNSATSRRQPSGSAANSIQDHGLTVSELDRARDEMRRLAGQGMAFEQDELAPDAAETFHTPMPDVPGSWGYGAEHHDRQHYVYEGESMADMHAAGQHQTTELGDFGISPEKKQPRLHRRTRTARFADEDQHHLYEQDQDQPTVSIFTRSQQHRHRASGSFSVQYGSHAQPPMSEHRSRSKRRASHYAGAGGGHGLFATPAALLEGNTPSKNMFWAGFFGMPWLWMIGGWYLTPDGQLRHPSADDPRLRGKVDVWQHEPSMQGQGSASSSPHLGSSSTTFGASSYEQSWGLGQGGAESTSAMGLGLDTRPSGTQSAMSFAASSTGTFSSARTTNSDPNMPPPSKTRKSKTRGFGTLLDTNPQISFYQSPVRVVQEPQPSFGNVWRNNQGMEPLLEMAEPRRSRLFAGYPDEYDHDRAYTASPAVSSSDGSTAVSAAELRGKTTTASGYQVAVATKTSVATPWKDLERYVLLNRVAAILSGVLVFAGFTGAVIRGRYEKLVRIQQQQQQQQQQQTKEAYHATSSADLMASRRLHRQPRVDDGDDDGGGEKETKRGLTSWDAVRWLSSHATPNGSPTRQKSDLAPAATKDAPAAAGNSSMLLAGAAASLAATSFSSSAATTTTPGGLGGLLTALLNPSVALSASNEPSSAAQQGGAEAMLTTLNHLVFLRAIFCIIFRVMVLMRITRFRNSAMPISALVLNELLG</sequence>
<name>A0A2N8UG30_9BASI</name>
<feature type="region of interest" description="Disordered" evidence="1">
    <location>
        <begin position="1647"/>
        <end position="1678"/>
    </location>
</feature>
<evidence type="ECO:0000256" key="2">
    <source>
        <dbReference type="SAM" id="Phobius"/>
    </source>
</evidence>
<feature type="compositionally biased region" description="Polar residues" evidence="1">
    <location>
        <begin position="1471"/>
        <end position="1510"/>
    </location>
</feature>
<keyword evidence="2" id="KW-0472">Membrane</keyword>
<accession>A0A2N8UG30</accession>
<feature type="compositionally biased region" description="Low complexity" evidence="1">
    <location>
        <begin position="50"/>
        <end position="61"/>
    </location>
</feature>
<feature type="compositionally biased region" description="Pro residues" evidence="1">
    <location>
        <begin position="449"/>
        <end position="464"/>
    </location>
</feature>
<feature type="region of interest" description="Disordered" evidence="1">
    <location>
        <begin position="107"/>
        <end position="267"/>
    </location>
</feature>
<feature type="region of interest" description="Disordered" evidence="1">
    <location>
        <begin position="1"/>
        <end position="92"/>
    </location>
</feature>
<feature type="compositionally biased region" description="Polar residues" evidence="1">
    <location>
        <begin position="1768"/>
        <end position="1777"/>
    </location>
</feature>
<feature type="region of interest" description="Disordered" evidence="1">
    <location>
        <begin position="1094"/>
        <end position="1134"/>
    </location>
</feature>
<feature type="compositionally biased region" description="Polar residues" evidence="1">
    <location>
        <begin position="2056"/>
        <end position="2066"/>
    </location>
</feature>
<feature type="compositionally biased region" description="Low complexity" evidence="1">
    <location>
        <begin position="1756"/>
        <end position="1767"/>
    </location>
</feature>
<feature type="region of interest" description="Disordered" evidence="1">
    <location>
        <begin position="1296"/>
        <end position="1324"/>
    </location>
</feature>
<keyword evidence="2" id="KW-0812">Transmembrane</keyword>
<feature type="compositionally biased region" description="Basic and acidic residues" evidence="1">
    <location>
        <begin position="774"/>
        <end position="793"/>
    </location>
</feature>
<feature type="compositionally biased region" description="Polar residues" evidence="1">
    <location>
        <begin position="469"/>
        <end position="491"/>
    </location>
</feature>
<feature type="region of interest" description="Disordered" evidence="1">
    <location>
        <begin position="1406"/>
        <end position="1515"/>
    </location>
</feature>
<feature type="compositionally biased region" description="Low complexity" evidence="1">
    <location>
        <begin position="206"/>
        <end position="224"/>
    </location>
</feature>
<gene>
    <name evidence="3" type="ORF">SRS1_14468</name>
</gene>
<feature type="compositionally biased region" description="Acidic residues" evidence="1">
    <location>
        <begin position="133"/>
        <end position="143"/>
    </location>
</feature>
<feature type="transmembrane region" description="Helical" evidence="2">
    <location>
        <begin position="1960"/>
        <end position="1982"/>
    </location>
</feature>
<feature type="region of interest" description="Disordered" evidence="1">
    <location>
        <begin position="685"/>
        <end position="714"/>
    </location>
</feature>
<keyword evidence="2" id="KW-1133">Transmembrane helix</keyword>
<evidence type="ECO:0000256" key="1">
    <source>
        <dbReference type="SAM" id="MobiDB-lite"/>
    </source>
</evidence>
<feature type="compositionally biased region" description="Polar residues" evidence="1">
    <location>
        <begin position="362"/>
        <end position="381"/>
    </location>
</feature>
<feature type="compositionally biased region" description="Basic and acidic residues" evidence="1">
    <location>
        <begin position="1310"/>
        <end position="1324"/>
    </location>
</feature>
<reference evidence="3 4" key="1">
    <citation type="submission" date="2017-02" db="EMBL/GenBank/DDBJ databases">
        <authorList>
            <person name="Peterson S.W."/>
        </authorList>
    </citation>
    <scope>NUCLEOTIDE SEQUENCE [LARGE SCALE GENOMIC DNA]</scope>
    <source>
        <strain evidence="3 4">SRS1_H2-8</strain>
    </source>
</reference>
<feature type="compositionally biased region" description="Basic and acidic residues" evidence="1">
    <location>
        <begin position="1097"/>
        <end position="1106"/>
    </location>
</feature>
<feature type="region of interest" description="Disordered" evidence="1">
    <location>
        <begin position="1214"/>
        <end position="1281"/>
    </location>
</feature>
<feature type="compositionally biased region" description="Low complexity" evidence="1">
    <location>
        <begin position="1805"/>
        <end position="1823"/>
    </location>
</feature>
<feature type="region of interest" description="Disordered" evidence="1">
    <location>
        <begin position="362"/>
        <end position="528"/>
    </location>
</feature>
<feature type="compositionally biased region" description="Polar residues" evidence="1">
    <location>
        <begin position="67"/>
        <end position="79"/>
    </location>
</feature>
<feature type="compositionally biased region" description="Low complexity" evidence="1">
    <location>
        <begin position="382"/>
        <end position="395"/>
    </location>
</feature>
<feature type="transmembrane region" description="Helical" evidence="2">
    <location>
        <begin position="2155"/>
        <end position="2173"/>
    </location>
</feature>
<feature type="compositionally biased region" description="Low complexity" evidence="1">
    <location>
        <begin position="80"/>
        <end position="90"/>
    </location>
</feature>
<evidence type="ECO:0000313" key="3">
    <source>
        <dbReference type="EMBL" id="SJX63718.1"/>
    </source>
</evidence>
<dbReference type="Proteomes" id="UP000239563">
    <property type="component" value="Chromosome IX"/>
</dbReference>
<organism evidence="3 4">
    <name type="scientific">Sporisorium reilianum f. sp. reilianum</name>
    <dbReference type="NCBI Taxonomy" id="72559"/>
    <lineage>
        <taxon>Eukaryota</taxon>
        <taxon>Fungi</taxon>
        <taxon>Dikarya</taxon>
        <taxon>Basidiomycota</taxon>
        <taxon>Ustilaginomycotina</taxon>
        <taxon>Ustilaginomycetes</taxon>
        <taxon>Ustilaginales</taxon>
        <taxon>Ustilaginaceae</taxon>
        <taxon>Sporisorium</taxon>
    </lineage>
</organism>
<evidence type="ECO:0000313" key="4">
    <source>
        <dbReference type="Proteomes" id="UP000239563"/>
    </source>
</evidence>
<feature type="compositionally biased region" description="Polar residues" evidence="1">
    <location>
        <begin position="399"/>
        <end position="439"/>
    </location>
</feature>
<dbReference type="EMBL" id="LT795062">
    <property type="protein sequence ID" value="SJX63718.1"/>
    <property type="molecule type" value="Genomic_DNA"/>
</dbReference>
<feature type="region of interest" description="Disordered" evidence="1">
    <location>
        <begin position="2000"/>
        <end position="2078"/>
    </location>
</feature>
<feature type="region of interest" description="Disordered" evidence="1">
    <location>
        <begin position="1749"/>
        <end position="1843"/>
    </location>
</feature>
<feature type="region of interest" description="Disordered" evidence="1">
    <location>
        <begin position="761"/>
        <end position="795"/>
    </location>
</feature>
<proteinExistence type="predicted"/>
<feature type="compositionally biased region" description="Low complexity" evidence="1">
    <location>
        <begin position="1"/>
        <end position="15"/>
    </location>
</feature>